<feature type="transmembrane region" description="Helical" evidence="1">
    <location>
        <begin position="7"/>
        <end position="25"/>
    </location>
</feature>
<dbReference type="Proteomes" id="UP001374535">
    <property type="component" value="Chromosome 1"/>
</dbReference>
<feature type="transmembrane region" description="Helical" evidence="1">
    <location>
        <begin position="31"/>
        <end position="64"/>
    </location>
</feature>
<evidence type="ECO:0000256" key="1">
    <source>
        <dbReference type="SAM" id="Phobius"/>
    </source>
</evidence>
<gene>
    <name evidence="2" type="ORF">V8G54_005086</name>
</gene>
<keyword evidence="1" id="KW-0472">Membrane</keyword>
<evidence type="ECO:0000313" key="2">
    <source>
        <dbReference type="EMBL" id="WVZ26542.1"/>
    </source>
</evidence>
<accession>A0AAQ3PJC5</accession>
<evidence type="ECO:0000313" key="3">
    <source>
        <dbReference type="Proteomes" id="UP001374535"/>
    </source>
</evidence>
<organism evidence="2 3">
    <name type="scientific">Vigna mungo</name>
    <name type="common">Black gram</name>
    <name type="synonym">Phaseolus mungo</name>
    <dbReference type="NCBI Taxonomy" id="3915"/>
    <lineage>
        <taxon>Eukaryota</taxon>
        <taxon>Viridiplantae</taxon>
        <taxon>Streptophyta</taxon>
        <taxon>Embryophyta</taxon>
        <taxon>Tracheophyta</taxon>
        <taxon>Spermatophyta</taxon>
        <taxon>Magnoliopsida</taxon>
        <taxon>eudicotyledons</taxon>
        <taxon>Gunneridae</taxon>
        <taxon>Pentapetalae</taxon>
        <taxon>rosids</taxon>
        <taxon>fabids</taxon>
        <taxon>Fabales</taxon>
        <taxon>Fabaceae</taxon>
        <taxon>Papilionoideae</taxon>
        <taxon>50 kb inversion clade</taxon>
        <taxon>NPAAA clade</taxon>
        <taxon>indigoferoid/millettioid clade</taxon>
        <taxon>Phaseoleae</taxon>
        <taxon>Vigna</taxon>
    </lineage>
</organism>
<reference evidence="2 3" key="1">
    <citation type="journal article" date="2023" name="Life. Sci Alliance">
        <title>Evolutionary insights into 3D genome organization and epigenetic landscape of Vigna mungo.</title>
        <authorList>
            <person name="Junaid A."/>
            <person name="Singh B."/>
            <person name="Bhatia S."/>
        </authorList>
    </citation>
    <scope>NUCLEOTIDE SEQUENCE [LARGE SCALE GENOMIC DNA]</scope>
    <source>
        <strain evidence="2">Urdbean</strain>
    </source>
</reference>
<keyword evidence="3" id="KW-1185">Reference proteome</keyword>
<proteinExistence type="predicted"/>
<dbReference type="EMBL" id="CP144700">
    <property type="protein sequence ID" value="WVZ26542.1"/>
    <property type="molecule type" value="Genomic_DNA"/>
</dbReference>
<keyword evidence="1" id="KW-1133">Transmembrane helix</keyword>
<protein>
    <submittedName>
        <fullName evidence="2">Uncharacterized protein</fullName>
    </submittedName>
</protein>
<name>A0AAQ3PJC5_VIGMU</name>
<keyword evidence="1" id="KW-0812">Transmembrane</keyword>
<sequence length="118" mass="13591">MLFHISCLLFCFFLVLCTFLLHFLFQWCEHILLGVFLCALRFVLLACEVFAFLFLSGVLVFLGFGSEVFFYRFAIPWSRFDRNVSCSAKPLIVGSSFVAGSFDTPSFMCNLCNEHHLF</sequence>
<dbReference type="AlphaFoldDB" id="A0AAQ3PJC5"/>